<evidence type="ECO:0000256" key="4">
    <source>
        <dbReference type="ARBA" id="ARBA00022825"/>
    </source>
</evidence>
<dbReference type="InterPro" id="IPR050430">
    <property type="entry name" value="Peptidase_S1"/>
</dbReference>
<keyword evidence="5" id="KW-1015">Disulfide bond</keyword>
<dbReference type="EMBL" id="GALI01000019">
    <property type="protein sequence ID" value="JAA98057.1"/>
    <property type="molecule type" value="mRNA"/>
</dbReference>
<proteinExistence type="evidence at transcript level"/>
<dbReference type="AlphaFoldDB" id="T1E7M6"/>
<evidence type="ECO:0000256" key="3">
    <source>
        <dbReference type="ARBA" id="ARBA00022801"/>
    </source>
</evidence>
<accession>T1E7M6</accession>
<organism evidence="8">
    <name type="scientific">Urodacus manicatus</name>
    <name type="common">Black rock scorpion</name>
    <dbReference type="NCBI Taxonomy" id="1330407"/>
    <lineage>
        <taxon>Eukaryota</taxon>
        <taxon>Metazoa</taxon>
        <taxon>Ecdysozoa</taxon>
        <taxon>Arthropoda</taxon>
        <taxon>Chelicerata</taxon>
        <taxon>Arachnida</taxon>
        <taxon>Scorpiones</taxon>
        <taxon>Iurida</taxon>
        <taxon>Scorpionoidea</taxon>
        <taxon>Scorpionidae</taxon>
        <taxon>Urodacinae</taxon>
        <taxon>Urodacus</taxon>
    </lineage>
</organism>
<dbReference type="PANTHER" id="PTHR24276:SF98">
    <property type="entry name" value="FI18310P1-RELATED"/>
    <property type="match status" value="1"/>
</dbReference>
<protein>
    <submittedName>
        <fullName evidence="8">S1P-Uro-1</fullName>
    </submittedName>
</protein>
<feature type="signal peptide" evidence="6">
    <location>
        <begin position="1"/>
        <end position="22"/>
    </location>
</feature>
<dbReference type="Pfam" id="PF00089">
    <property type="entry name" value="Trypsin"/>
    <property type="match status" value="1"/>
</dbReference>
<dbReference type="InterPro" id="IPR001254">
    <property type="entry name" value="Trypsin_dom"/>
</dbReference>
<dbReference type="PROSITE" id="PS50240">
    <property type="entry name" value="TRYPSIN_DOM"/>
    <property type="match status" value="1"/>
</dbReference>
<dbReference type="PROSITE" id="PS00134">
    <property type="entry name" value="TRYPSIN_HIS"/>
    <property type="match status" value="1"/>
</dbReference>
<keyword evidence="2" id="KW-0645">Protease</keyword>
<keyword evidence="6" id="KW-0732">Signal</keyword>
<dbReference type="FunFam" id="2.40.10.10:FF:000068">
    <property type="entry name" value="transmembrane protease serine 2"/>
    <property type="match status" value="1"/>
</dbReference>
<sequence>MDIVINTCILLFEILLLQVIAGAIQDDSQRIYQGDETNIIYFPWAVRLIMTSEDSVRYSCTASLITRNHVITAGHCVYDQIRNSLYPVNLTIGQIGSTNADEGRVITFDEVYLHPEFNYSFLLNDVAVLKTKKPVRWHLFSPASTICIASKDYLIRKNEELTSIGWGFHGPNMTDSLLRTTVSRYITNEQCLDKLLQLYPDEGGFAPGQEELPDSYVCLNNDHGQQLCEGDSGGAVMTERGFLLCPNTCW</sequence>
<keyword evidence="3" id="KW-0378">Hydrolase</keyword>
<dbReference type="SMART" id="SM00020">
    <property type="entry name" value="Tryp_SPc"/>
    <property type="match status" value="1"/>
</dbReference>
<dbReference type="InterPro" id="IPR043504">
    <property type="entry name" value="Peptidase_S1_PA_chymotrypsin"/>
</dbReference>
<feature type="domain" description="Peptidase S1" evidence="7">
    <location>
        <begin position="31"/>
        <end position="250"/>
    </location>
</feature>
<dbReference type="SUPFAM" id="SSF50494">
    <property type="entry name" value="Trypsin-like serine proteases"/>
    <property type="match status" value="1"/>
</dbReference>
<reference evidence="8" key="1">
    <citation type="journal article" date="2013" name="Toxins">
        <title>Evolution stings: the origin and diversification of scorpion toxin peptide scaffolds.</title>
        <authorList>
            <person name="Sunagar K."/>
            <person name="Undheim E.A."/>
            <person name="Chan A.H."/>
            <person name="Koludarov I."/>
            <person name="Munoz-Gomez S.A."/>
            <person name="Antunes A."/>
            <person name="Fry B.G."/>
        </authorList>
    </citation>
    <scope>NUCLEOTIDE SEQUENCE</scope>
    <source>
        <tissue evidence="8">Telson venom gland</tissue>
    </source>
</reference>
<dbReference type="GO" id="GO:0006508">
    <property type="term" value="P:proteolysis"/>
    <property type="evidence" value="ECO:0007669"/>
    <property type="project" value="UniProtKB-KW"/>
</dbReference>
<evidence type="ECO:0000256" key="2">
    <source>
        <dbReference type="ARBA" id="ARBA00022670"/>
    </source>
</evidence>
<evidence type="ECO:0000313" key="8">
    <source>
        <dbReference type="EMBL" id="JAA98057.1"/>
    </source>
</evidence>
<evidence type="ECO:0000259" key="7">
    <source>
        <dbReference type="PROSITE" id="PS50240"/>
    </source>
</evidence>
<dbReference type="PRINTS" id="PR00722">
    <property type="entry name" value="CHYMOTRYPSIN"/>
</dbReference>
<dbReference type="PANTHER" id="PTHR24276">
    <property type="entry name" value="POLYSERASE-RELATED"/>
    <property type="match status" value="1"/>
</dbReference>
<dbReference type="InterPro" id="IPR001314">
    <property type="entry name" value="Peptidase_S1A"/>
</dbReference>
<evidence type="ECO:0000256" key="5">
    <source>
        <dbReference type="ARBA" id="ARBA00023157"/>
    </source>
</evidence>
<dbReference type="Gene3D" id="2.40.10.10">
    <property type="entry name" value="Trypsin-like serine proteases"/>
    <property type="match status" value="1"/>
</dbReference>
<evidence type="ECO:0000256" key="1">
    <source>
        <dbReference type="ARBA" id="ARBA00007664"/>
    </source>
</evidence>
<name>T1E7M6_UROMN</name>
<evidence type="ECO:0000256" key="6">
    <source>
        <dbReference type="SAM" id="SignalP"/>
    </source>
</evidence>
<dbReference type="InterPro" id="IPR009003">
    <property type="entry name" value="Peptidase_S1_PA"/>
</dbReference>
<dbReference type="InterPro" id="IPR018114">
    <property type="entry name" value="TRYPSIN_HIS"/>
</dbReference>
<comment type="similarity">
    <text evidence="1">Belongs to the peptidase S1 family.</text>
</comment>
<feature type="chain" id="PRO_5004574903" evidence="6">
    <location>
        <begin position="23"/>
        <end position="250"/>
    </location>
</feature>
<dbReference type="GO" id="GO:0004252">
    <property type="term" value="F:serine-type endopeptidase activity"/>
    <property type="evidence" value="ECO:0007669"/>
    <property type="project" value="InterPro"/>
</dbReference>
<keyword evidence="4" id="KW-0720">Serine protease</keyword>